<keyword evidence="1" id="KW-1133">Transmembrane helix</keyword>
<dbReference type="AlphaFoldDB" id="A0AAE3LEM8"/>
<feature type="transmembrane region" description="Helical" evidence="1">
    <location>
        <begin position="109"/>
        <end position="130"/>
    </location>
</feature>
<proteinExistence type="predicted"/>
<dbReference type="Proteomes" id="UP001209746">
    <property type="component" value="Unassembled WGS sequence"/>
</dbReference>
<keyword evidence="1" id="KW-0812">Transmembrane</keyword>
<feature type="transmembrane region" description="Helical" evidence="1">
    <location>
        <begin position="12"/>
        <end position="32"/>
    </location>
</feature>
<evidence type="ECO:0000313" key="4">
    <source>
        <dbReference type="Proteomes" id="UP001208186"/>
    </source>
</evidence>
<evidence type="ECO:0000313" key="2">
    <source>
        <dbReference type="EMBL" id="MCU4717378.1"/>
    </source>
</evidence>
<evidence type="ECO:0000313" key="5">
    <source>
        <dbReference type="Proteomes" id="UP001209746"/>
    </source>
</evidence>
<gene>
    <name evidence="3" type="ORF">OB914_06130</name>
    <name evidence="2" type="ORF">OB916_04795</name>
</gene>
<dbReference type="RefSeq" id="WP_315910541.1">
    <property type="nucleotide sequence ID" value="NZ_JAOPKD010000004.1"/>
</dbReference>
<protein>
    <recommendedName>
        <fullName evidence="6">TIGR04206 family protein</fullName>
    </recommendedName>
</protein>
<evidence type="ECO:0008006" key="6">
    <source>
        <dbReference type="Google" id="ProtNLM"/>
    </source>
</evidence>
<keyword evidence="4" id="KW-1185">Reference proteome</keyword>
<name>A0AAE3LEM8_9EURY</name>
<organism evidence="3 5">
    <name type="scientific">Halapricum hydrolyticum</name>
    <dbReference type="NCBI Taxonomy" id="2979991"/>
    <lineage>
        <taxon>Archaea</taxon>
        <taxon>Methanobacteriati</taxon>
        <taxon>Methanobacteriota</taxon>
        <taxon>Stenosarchaea group</taxon>
        <taxon>Halobacteria</taxon>
        <taxon>Halobacteriales</taxon>
        <taxon>Haloarculaceae</taxon>
        <taxon>Halapricum</taxon>
    </lineage>
</organism>
<accession>A0AAE3LEM8</accession>
<feature type="transmembrane region" description="Helical" evidence="1">
    <location>
        <begin position="146"/>
        <end position="167"/>
    </location>
</feature>
<dbReference type="Proteomes" id="UP001208186">
    <property type="component" value="Unassembled WGS sequence"/>
</dbReference>
<dbReference type="Pfam" id="PF24417">
    <property type="entry name" value="DUF7549"/>
    <property type="match status" value="1"/>
</dbReference>
<comment type="caution">
    <text evidence="3">The sequence shown here is derived from an EMBL/GenBank/DDBJ whole genome shotgun (WGS) entry which is preliminary data.</text>
</comment>
<sequence>MATLTMAWVRSEYAGEFAVLSAWIAMVLPWNVVYHPNAPLDSTVVFVRFSIVELQIRFPVVLAVGDQLVSATNALAAQYPGTQFASGLFVASPVGAIGHYDGYMQLGSLAWALGAVALLGSFAFSLAFYLREETVIERSPVDPVRVIGWLLAAATVATASASVLYFLDRGLAGVPIPIGTAIMGALAVAVLRAERR</sequence>
<evidence type="ECO:0000313" key="3">
    <source>
        <dbReference type="EMBL" id="MCU4726542.1"/>
    </source>
</evidence>
<reference evidence="3" key="1">
    <citation type="submission" date="2023-02" db="EMBL/GenBank/DDBJ databases">
        <title>Enrichment on poylsaccharides allowed isolation of novel metabolic and taxonomic groups of Haloarchaea.</title>
        <authorList>
            <person name="Sorokin D.Y."/>
            <person name="Elcheninov A.G."/>
            <person name="Khizhniak T.V."/>
            <person name="Kolganova T.V."/>
            <person name="Kublanov I.V."/>
        </authorList>
    </citation>
    <scope>NUCLEOTIDE SEQUENCE</scope>
    <source>
        <strain evidence="2 4">HArc-curdl5-1</strain>
        <strain evidence="3">HArc-curdl7</strain>
    </source>
</reference>
<keyword evidence="1" id="KW-0472">Membrane</keyword>
<evidence type="ECO:0000256" key="1">
    <source>
        <dbReference type="SAM" id="Phobius"/>
    </source>
</evidence>
<dbReference type="EMBL" id="JAOPKD010000004">
    <property type="protein sequence ID" value="MCU4726542.1"/>
    <property type="molecule type" value="Genomic_DNA"/>
</dbReference>
<dbReference type="InterPro" id="IPR055971">
    <property type="entry name" value="DUF7549"/>
</dbReference>
<dbReference type="EMBL" id="JAOPKC010000003">
    <property type="protein sequence ID" value="MCU4717378.1"/>
    <property type="molecule type" value="Genomic_DNA"/>
</dbReference>
<feature type="transmembrane region" description="Helical" evidence="1">
    <location>
        <begin position="173"/>
        <end position="191"/>
    </location>
</feature>